<sequence length="99" mass="11006">MLSIILSHASMLLAFQVVLIALGLNMIVKLVMNLRKSDQVSTLADVITRPVLTEVFPLIIISLLTMVDPTQVIVLIFYYLAALFIVVRALLEIGKLLKK</sequence>
<comment type="caution">
    <text evidence="2">The sequence shown here is derived from an EMBL/GenBank/DDBJ whole genome shotgun (WGS) entry which is preliminary data.</text>
</comment>
<accession>A0ABV5AJK9</accession>
<dbReference type="EMBL" id="JBDXSU010000022">
    <property type="protein sequence ID" value="MFB5192458.1"/>
    <property type="molecule type" value="Genomic_DNA"/>
</dbReference>
<evidence type="ECO:0000256" key="1">
    <source>
        <dbReference type="SAM" id="Phobius"/>
    </source>
</evidence>
<feature type="transmembrane region" description="Helical" evidence="1">
    <location>
        <begin position="12"/>
        <end position="34"/>
    </location>
</feature>
<protein>
    <recommendedName>
        <fullName evidence="4">YggT family protein</fullName>
    </recommendedName>
</protein>
<evidence type="ECO:0008006" key="4">
    <source>
        <dbReference type="Google" id="ProtNLM"/>
    </source>
</evidence>
<dbReference type="Proteomes" id="UP001579974">
    <property type="component" value="Unassembled WGS sequence"/>
</dbReference>
<reference evidence="2 3" key="1">
    <citation type="journal article" date="2024" name="Int. J. Mol. Sci.">
        <title>Exploration of Alicyclobacillus spp. Genome in Search of Antibiotic Resistance.</title>
        <authorList>
            <person name="Bucka-Kolendo J."/>
            <person name="Kiousi D.E."/>
            <person name="Dekowska A."/>
            <person name="Mikolajczuk-Szczyrba A."/>
            <person name="Karadedos D.M."/>
            <person name="Michael P."/>
            <person name="Galanis A."/>
            <person name="Sokolowska B."/>
        </authorList>
    </citation>
    <scope>NUCLEOTIDE SEQUENCE [LARGE SCALE GENOMIC DNA]</scope>
    <source>
        <strain evidence="2 3">KKP 3000</strain>
    </source>
</reference>
<gene>
    <name evidence="2" type="ORF">KKP3000_001661</name>
</gene>
<evidence type="ECO:0000313" key="3">
    <source>
        <dbReference type="Proteomes" id="UP001579974"/>
    </source>
</evidence>
<keyword evidence="3" id="KW-1185">Reference proteome</keyword>
<keyword evidence="1" id="KW-0812">Transmembrane</keyword>
<name>A0ABV5AJK9_9BACL</name>
<organism evidence="2 3">
    <name type="scientific">Alicyclobacillus fastidiosus</name>
    <dbReference type="NCBI Taxonomy" id="392011"/>
    <lineage>
        <taxon>Bacteria</taxon>
        <taxon>Bacillati</taxon>
        <taxon>Bacillota</taxon>
        <taxon>Bacilli</taxon>
        <taxon>Bacillales</taxon>
        <taxon>Alicyclobacillaceae</taxon>
        <taxon>Alicyclobacillus</taxon>
    </lineage>
</organism>
<feature type="transmembrane region" description="Helical" evidence="1">
    <location>
        <begin position="46"/>
        <end position="66"/>
    </location>
</feature>
<keyword evidence="1" id="KW-1133">Transmembrane helix</keyword>
<keyword evidence="1" id="KW-0472">Membrane</keyword>
<dbReference type="RefSeq" id="WP_275473241.1">
    <property type="nucleotide sequence ID" value="NZ_CP162940.1"/>
</dbReference>
<proteinExistence type="predicted"/>
<evidence type="ECO:0000313" key="2">
    <source>
        <dbReference type="EMBL" id="MFB5192458.1"/>
    </source>
</evidence>
<feature type="transmembrane region" description="Helical" evidence="1">
    <location>
        <begin position="72"/>
        <end position="91"/>
    </location>
</feature>